<dbReference type="Proteomes" id="UP000014760">
    <property type="component" value="Unassembled WGS sequence"/>
</dbReference>
<reference evidence="4" key="3">
    <citation type="submission" date="2015-06" db="UniProtKB">
        <authorList>
            <consortium name="EnsemblMetazoa"/>
        </authorList>
    </citation>
    <scope>IDENTIFICATION</scope>
</reference>
<dbReference type="InterPro" id="IPR036508">
    <property type="entry name" value="Chitin-bd_dom_sf"/>
</dbReference>
<dbReference type="EnsemblMetazoa" id="CapteT227891">
    <property type="protein sequence ID" value="CapteP227891"/>
    <property type="gene ID" value="CapteG227891"/>
</dbReference>
<accession>R7T7B6</accession>
<dbReference type="EMBL" id="AMQN01014907">
    <property type="status" value="NOT_ANNOTATED_CDS"/>
    <property type="molecule type" value="Genomic_DNA"/>
</dbReference>
<keyword evidence="5" id="KW-1185">Reference proteome</keyword>
<reference evidence="3 5" key="2">
    <citation type="journal article" date="2013" name="Nature">
        <title>Insights into bilaterian evolution from three spiralian genomes.</title>
        <authorList>
            <person name="Simakov O."/>
            <person name="Marletaz F."/>
            <person name="Cho S.J."/>
            <person name="Edsinger-Gonzales E."/>
            <person name="Havlak P."/>
            <person name="Hellsten U."/>
            <person name="Kuo D.H."/>
            <person name="Larsson T."/>
            <person name="Lv J."/>
            <person name="Arendt D."/>
            <person name="Savage R."/>
            <person name="Osoegawa K."/>
            <person name="de Jong P."/>
            <person name="Grimwood J."/>
            <person name="Chapman J.A."/>
            <person name="Shapiro H."/>
            <person name="Aerts A."/>
            <person name="Otillar R.P."/>
            <person name="Terry A.Y."/>
            <person name="Boore J.L."/>
            <person name="Grigoriev I.V."/>
            <person name="Lindberg D.R."/>
            <person name="Seaver E.C."/>
            <person name="Weisblat D.A."/>
            <person name="Putnam N.H."/>
            <person name="Rokhsar D.S."/>
        </authorList>
    </citation>
    <scope>NUCLEOTIDE SEQUENCE</scope>
    <source>
        <strain evidence="3 5">I ESC-2004</strain>
    </source>
</reference>
<evidence type="ECO:0000313" key="5">
    <source>
        <dbReference type="Proteomes" id="UP000014760"/>
    </source>
</evidence>
<organism evidence="3">
    <name type="scientific">Capitella teleta</name>
    <name type="common">Polychaete worm</name>
    <dbReference type="NCBI Taxonomy" id="283909"/>
    <lineage>
        <taxon>Eukaryota</taxon>
        <taxon>Metazoa</taxon>
        <taxon>Spiralia</taxon>
        <taxon>Lophotrochozoa</taxon>
        <taxon>Annelida</taxon>
        <taxon>Polychaeta</taxon>
        <taxon>Sedentaria</taxon>
        <taxon>Scolecida</taxon>
        <taxon>Capitellidae</taxon>
        <taxon>Capitella</taxon>
    </lineage>
</organism>
<proteinExistence type="predicted"/>
<dbReference type="HOGENOM" id="CLU_2028874_0_0_1"/>
<dbReference type="AlphaFoldDB" id="R7T7B6"/>
<name>R7T7B6_CAPTE</name>
<dbReference type="EMBL" id="KB311418">
    <property type="protein sequence ID" value="ELT89293.1"/>
    <property type="molecule type" value="Genomic_DNA"/>
</dbReference>
<dbReference type="PROSITE" id="PS50940">
    <property type="entry name" value="CHIT_BIND_II"/>
    <property type="match status" value="1"/>
</dbReference>
<dbReference type="SUPFAM" id="SSF57625">
    <property type="entry name" value="Invertebrate chitin-binding proteins"/>
    <property type="match status" value="1"/>
</dbReference>
<reference evidence="5" key="1">
    <citation type="submission" date="2012-12" db="EMBL/GenBank/DDBJ databases">
        <authorList>
            <person name="Hellsten U."/>
            <person name="Grimwood J."/>
            <person name="Chapman J.A."/>
            <person name="Shapiro H."/>
            <person name="Aerts A."/>
            <person name="Otillar R.P."/>
            <person name="Terry A.Y."/>
            <person name="Boore J.L."/>
            <person name="Simakov O."/>
            <person name="Marletaz F."/>
            <person name="Cho S.-J."/>
            <person name="Edsinger-Gonzales E."/>
            <person name="Havlak P."/>
            <person name="Kuo D.-H."/>
            <person name="Larsson T."/>
            <person name="Lv J."/>
            <person name="Arendt D."/>
            <person name="Savage R."/>
            <person name="Osoegawa K."/>
            <person name="de Jong P."/>
            <person name="Lindberg D.R."/>
            <person name="Seaver E.C."/>
            <person name="Weisblat D.A."/>
            <person name="Putnam N.H."/>
            <person name="Grigoriev I.V."/>
            <person name="Rokhsar D.S."/>
        </authorList>
    </citation>
    <scope>NUCLEOTIDE SEQUENCE</scope>
    <source>
        <strain evidence="5">I ESC-2004</strain>
    </source>
</reference>
<gene>
    <name evidence="3" type="ORF">CAPTEDRAFT_227891</name>
</gene>
<feature type="chain" id="PRO_5008786716" description="Chitin-binding type-2 domain-containing protein" evidence="1">
    <location>
        <begin position="21"/>
        <end position="122"/>
    </location>
</feature>
<dbReference type="GO" id="GO:0005576">
    <property type="term" value="C:extracellular region"/>
    <property type="evidence" value="ECO:0007669"/>
    <property type="project" value="InterPro"/>
</dbReference>
<feature type="signal peptide" evidence="1">
    <location>
        <begin position="1"/>
        <end position="20"/>
    </location>
</feature>
<protein>
    <recommendedName>
        <fullName evidence="2">Chitin-binding type-2 domain-containing protein</fullName>
    </recommendedName>
</protein>
<keyword evidence="1" id="KW-0732">Signal</keyword>
<dbReference type="GO" id="GO:0008061">
    <property type="term" value="F:chitin binding"/>
    <property type="evidence" value="ECO:0007669"/>
    <property type="project" value="InterPro"/>
</dbReference>
<evidence type="ECO:0000259" key="2">
    <source>
        <dbReference type="PROSITE" id="PS50940"/>
    </source>
</evidence>
<dbReference type="Pfam" id="PF01607">
    <property type="entry name" value="CBM_14"/>
    <property type="match status" value="1"/>
</dbReference>
<evidence type="ECO:0000313" key="3">
    <source>
        <dbReference type="EMBL" id="ELT89293.1"/>
    </source>
</evidence>
<feature type="domain" description="Chitin-binding type-2" evidence="2">
    <location>
        <begin position="26"/>
        <end position="82"/>
    </location>
</feature>
<sequence length="122" mass="13352">MKSYFAFAILAVLFVQEVPAAPQREGVDCTGKEDGVYGWGCWSYTLCTGGEGELIKCEDGWAFDDELMRCRIQGLVALPCGTMALTTESAEPATDDVEFTTSEDEATTMVYSTEQAEITDTY</sequence>
<dbReference type="InterPro" id="IPR002557">
    <property type="entry name" value="Chitin-bd_dom"/>
</dbReference>
<evidence type="ECO:0000256" key="1">
    <source>
        <dbReference type="SAM" id="SignalP"/>
    </source>
</evidence>
<evidence type="ECO:0000313" key="4">
    <source>
        <dbReference type="EnsemblMetazoa" id="CapteP227891"/>
    </source>
</evidence>
<dbReference type="Gene3D" id="2.170.140.10">
    <property type="entry name" value="Chitin binding domain"/>
    <property type="match status" value="1"/>
</dbReference>